<evidence type="ECO:0000256" key="1">
    <source>
        <dbReference type="PROSITE-ProRule" id="PRU00339"/>
    </source>
</evidence>
<dbReference type="PANTHER" id="PTHR44117:SF1">
    <property type="entry name" value="INTRAFLAGELLAR TRANSPORT PROTEIN 88 HOMOLOG"/>
    <property type="match status" value="1"/>
</dbReference>
<dbReference type="InterPro" id="IPR011990">
    <property type="entry name" value="TPR-like_helical_dom_sf"/>
</dbReference>
<dbReference type="InterPro" id="IPR019734">
    <property type="entry name" value="TPR_rpt"/>
</dbReference>
<sequence length="373" mass="42922">MFNSFHLQGVEAFKKSEYVQAKNLFLQAISNNPEVPETYFLLGKTCFLSDDKKEAIFYLNQFIELTRNLTTQENRSHAFDLLGQCYAANNKNEVAVTYYFAAIENDLNCVSARHNLGLSYMRLSQDYLESHLENCFTLLKNAHIALSSALKICADNPMLLHTAASWHEQYIDLLKKLSKEKKTQEDISVNFMCSIYYYCEALAHCQKDDLSLNNVITENLAECYAQFGHHLYQNEEYKKAQELYGLVLELDQNHMPALNQIGMCSFKQGMYMEARKKFTTILERTNDAQDQADAWLNIACCYRFEKNWDEAEKSLSEARKLAPQDTSIDEEAEKLQQTKSQVLLVTTSQTFFGLKTDDNPTLSSQNMDSLQLN</sequence>
<dbReference type="Gene3D" id="1.25.40.10">
    <property type="entry name" value="Tetratricopeptide repeat domain"/>
    <property type="match status" value="2"/>
</dbReference>
<dbReference type="GeneID" id="98065572"/>
<dbReference type="RefSeq" id="WP_019233191.1">
    <property type="nucleotide sequence ID" value="NZ_CAAAHR010000010.1"/>
</dbReference>
<dbReference type="SUPFAM" id="SSF48452">
    <property type="entry name" value="TPR-like"/>
    <property type="match status" value="2"/>
</dbReference>
<dbReference type="GO" id="GO:0019894">
    <property type="term" value="F:kinesin binding"/>
    <property type="evidence" value="ECO:0007669"/>
    <property type="project" value="TreeGrafter"/>
</dbReference>
<dbReference type="Pfam" id="PF13424">
    <property type="entry name" value="TPR_12"/>
    <property type="match status" value="1"/>
</dbReference>
<dbReference type="SMART" id="SM00028">
    <property type="entry name" value="TPR"/>
    <property type="match status" value="6"/>
</dbReference>
<organism evidence="2 3">
    <name type="scientific">Legionella anisa</name>
    <dbReference type="NCBI Taxonomy" id="28082"/>
    <lineage>
        <taxon>Bacteria</taxon>
        <taxon>Pseudomonadati</taxon>
        <taxon>Pseudomonadota</taxon>
        <taxon>Gammaproteobacteria</taxon>
        <taxon>Legionellales</taxon>
        <taxon>Legionellaceae</taxon>
        <taxon>Legionella</taxon>
    </lineage>
</organism>
<dbReference type="GO" id="GO:0005814">
    <property type="term" value="C:centriole"/>
    <property type="evidence" value="ECO:0007669"/>
    <property type="project" value="TreeGrafter"/>
</dbReference>
<proteinExistence type="predicted"/>
<name>A0AAX0WVG8_9GAMM</name>
<keyword evidence="3" id="KW-1185">Reference proteome</keyword>
<gene>
    <name evidence="2" type="ORF">A6J39_013095</name>
</gene>
<keyword evidence="1" id="KW-0802">TPR repeat</keyword>
<dbReference type="EMBL" id="NBTX02000004">
    <property type="protein sequence ID" value="PNL62073.1"/>
    <property type="molecule type" value="Genomic_DNA"/>
</dbReference>
<feature type="repeat" description="TPR" evidence="1">
    <location>
        <begin position="221"/>
        <end position="254"/>
    </location>
</feature>
<accession>A0AAX0WVG8</accession>
<dbReference type="Pfam" id="PF13181">
    <property type="entry name" value="TPR_8"/>
    <property type="match status" value="1"/>
</dbReference>
<protein>
    <submittedName>
        <fullName evidence="2">Tetratricopeptide repeat protein</fullName>
    </submittedName>
</protein>
<reference evidence="2" key="1">
    <citation type="submission" date="2017-12" db="EMBL/GenBank/DDBJ databases">
        <title>FDA dAtabase for Regulatory Grade micrObial Sequences (FDA-ARGOS): Supporting development and validation of Infectious Disease Dx tests.</title>
        <authorList>
            <person name="Kerrigan L."/>
            <person name="Tallon L.J."/>
            <person name="Sadzewicz L."/>
            <person name="Sengamalay N."/>
            <person name="Ott S."/>
            <person name="Godinez A."/>
            <person name="Nagaraj S."/>
            <person name="Vavikolanu K."/>
            <person name="Vyas G."/>
            <person name="Nadendla S."/>
            <person name="Aluvathingal J."/>
            <person name="Sichtig H."/>
        </authorList>
    </citation>
    <scope>NUCLEOTIDE SEQUENCE [LARGE SCALE GENOMIC DNA]</scope>
    <source>
        <strain evidence="2">FDAARGOS_200</strain>
    </source>
</reference>
<dbReference type="AlphaFoldDB" id="A0AAX0WVG8"/>
<comment type="caution">
    <text evidence="2">The sequence shown here is derived from an EMBL/GenBank/DDBJ whole genome shotgun (WGS) entry which is preliminary data.</text>
</comment>
<dbReference type="PANTHER" id="PTHR44117">
    <property type="entry name" value="INTRAFLAGELLAR TRANSPORT PROTEIN 88 HOMOLOG"/>
    <property type="match status" value="1"/>
</dbReference>
<dbReference type="PROSITE" id="PS50005">
    <property type="entry name" value="TPR"/>
    <property type="match status" value="2"/>
</dbReference>
<feature type="repeat" description="TPR" evidence="1">
    <location>
        <begin position="292"/>
        <end position="325"/>
    </location>
</feature>
<evidence type="ECO:0000313" key="3">
    <source>
        <dbReference type="Proteomes" id="UP000192511"/>
    </source>
</evidence>
<dbReference type="Proteomes" id="UP000192511">
    <property type="component" value="Unassembled WGS sequence"/>
</dbReference>
<evidence type="ECO:0000313" key="2">
    <source>
        <dbReference type="EMBL" id="PNL62073.1"/>
    </source>
</evidence>